<accession>A0A2T3AX67</accession>
<dbReference type="OrthoDB" id="5424209at2759"/>
<organism evidence="1 2">
    <name type="scientific">Amorphotheca resinae ATCC 22711</name>
    <dbReference type="NCBI Taxonomy" id="857342"/>
    <lineage>
        <taxon>Eukaryota</taxon>
        <taxon>Fungi</taxon>
        <taxon>Dikarya</taxon>
        <taxon>Ascomycota</taxon>
        <taxon>Pezizomycotina</taxon>
        <taxon>Leotiomycetes</taxon>
        <taxon>Helotiales</taxon>
        <taxon>Amorphothecaceae</taxon>
        <taxon>Amorphotheca</taxon>
    </lineage>
</organism>
<dbReference type="RefSeq" id="XP_024719268.1">
    <property type="nucleotide sequence ID" value="XM_024865734.1"/>
</dbReference>
<dbReference type="InParanoid" id="A0A2T3AX67"/>
<gene>
    <name evidence="1" type="ORF">M430DRAFT_278300</name>
</gene>
<dbReference type="GeneID" id="36573815"/>
<keyword evidence="2" id="KW-1185">Reference proteome</keyword>
<proteinExistence type="predicted"/>
<dbReference type="EMBL" id="KZ679014">
    <property type="protein sequence ID" value="PSS13277.1"/>
    <property type="molecule type" value="Genomic_DNA"/>
</dbReference>
<sequence length="160" mass="18512">MSAPEFEDYYYGLPGRPKLLARSNTSPWTLPQINGKAVRKSSWPIGRHPIENKLEEGLRSDIMDILSTMNPKKWISVDCLRLGYNREMVSKNPVVILITVEEDQVSPDEARRIVGLIHQQCTLVKLQDVEVEIMEGRRREEVEIMEGRGCRRRGSRETEY</sequence>
<evidence type="ECO:0000313" key="2">
    <source>
        <dbReference type="Proteomes" id="UP000241818"/>
    </source>
</evidence>
<dbReference type="Proteomes" id="UP000241818">
    <property type="component" value="Unassembled WGS sequence"/>
</dbReference>
<reference evidence="1 2" key="1">
    <citation type="journal article" date="2018" name="New Phytol.">
        <title>Comparative genomics and transcriptomics depict ericoid mycorrhizal fungi as versatile saprotrophs and plant mutualists.</title>
        <authorList>
            <person name="Martino E."/>
            <person name="Morin E."/>
            <person name="Grelet G.A."/>
            <person name="Kuo A."/>
            <person name="Kohler A."/>
            <person name="Daghino S."/>
            <person name="Barry K.W."/>
            <person name="Cichocki N."/>
            <person name="Clum A."/>
            <person name="Dockter R.B."/>
            <person name="Hainaut M."/>
            <person name="Kuo R.C."/>
            <person name="LaButti K."/>
            <person name="Lindahl B.D."/>
            <person name="Lindquist E.A."/>
            <person name="Lipzen A."/>
            <person name="Khouja H.R."/>
            <person name="Magnuson J."/>
            <person name="Murat C."/>
            <person name="Ohm R.A."/>
            <person name="Singer S.W."/>
            <person name="Spatafora J.W."/>
            <person name="Wang M."/>
            <person name="Veneault-Fourrey C."/>
            <person name="Henrissat B."/>
            <person name="Grigoriev I.V."/>
            <person name="Martin F.M."/>
            <person name="Perotto S."/>
        </authorList>
    </citation>
    <scope>NUCLEOTIDE SEQUENCE [LARGE SCALE GENOMIC DNA]</scope>
    <source>
        <strain evidence="1 2">ATCC 22711</strain>
    </source>
</reference>
<name>A0A2T3AX67_AMORE</name>
<protein>
    <submittedName>
        <fullName evidence="1">Uncharacterized protein</fullName>
    </submittedName>
</protein>
<dbReference type="AlphaFoldDB" id="A0A2T3AX67"/>
<evidence type="ECO:0000313" key="1">
    <source>
        <dbReference type="EMBL" id="PSS13277.1"/>
    </source>
</evidence>